<protein>
    <submittedName>
        <fullName evidence="1">YdeI/OmpD-associated family protein</fullName>
    </submittedName>
</protein>
<gene>
    <name evidence="1" type="ORF">TEK04_10665</name>
</gene>
<organism evidence="1 2">
    <name type="scientific">Klenkia sesuvii</name>
    <dbReference type="NCBI Taxonomy" id="3103137"/>
    <lineage>
        <taxon>Bacteria</taxon>
        <taxon>Bacillati</taxon>
        <taxon>Actinomycetota</taxon>
        <taxon>Actinomycetes</taxon>
        <taxon>Geodermatophilales</taxon>
        <taxon>Geodermatophilaceae</taxon>
        <taxon>Klenkia</taxon>
    </lineage>
</organism>
<evidence type="ECO:0000313" key="2">
    <source>
        <dbReference type="Proteomes" id="UP001361570"/>
    </source>
</evidence>
<sequence>MTVEPREYVDVAARLELLAWGRNTYTVLYLDDLVEDAVRAAGTRRVEGFLDDVPVNLGVNRADVAARAFCYVGPALQRRVRAEAGDVLRCRLRPADPDHVPLPDDVRRALEVAGRLAVFEGRRPSERRRALQPVEDAVRDTTRQTRIAALVRSLAPG</sequence>
<dbReference type="Proteomes" id="UP001361570">
    <property type="component" value="Unassembled WGS sequence"/>
</dbReference>
<reference evidence="1 2" key="1">
    <citation type="submission" date="2024-03" db="EMBL/GenBank/DDBJ databases">
        <title>Draft genome sequence of Klenkia sp. LSe6-5.</title>
        <authorList>
            <person name="Duangmal K."/>
            <person name="Chantavorakit T."/>
        </authorList>
    </citation>
    <scope>NUCLEOTIDE SEQUENCE [LARGE SCALE GENOMIC DNA]</scope>
    <source>
        <strain evidence="1 2">LSe6-5</strain>
    </source>
</reference>
<name>A0ABU8DTM4_9ACTN</name>
<dbReference type="Pfam" id="PF13376">
    <property type="entry name" value="OmdA"/>
    <property type="match status" value="1"/>
</dbReference>
<proteinExistence type="predicted"/>
<dbReference type="RefSeq" id="WP_336404322.1">
    <property type="nucleotide sequence ID" value="NZ_JBAPLU010000009.1"/>
</dbReference>
<accession>A0ABU8DTM4</accession>
<dbReference type="EMBL" id="JBAPLU010000009">
    <property type="protein sequence ID" value="MEI4272186.1"/>
    <property type="molecule type" value="Genomic_DNA"/>
</dbReference>
<evidence type="ECO:0000313" key="1">
    <source>
        <dbReference type="EMBL" id="MEI4272186.1"/>
    </source>
</evidence>
<comment type="caution">
    <text evidence="1">The sequence shown here is derived from an EMBL/GenBank/DDBJ whole genome shotgun (WGS) entry which is preliminary data.</text>
</comment>
<keyword evidence="2" id="KW-1185">Reference proteome</keyword>